<proteinExistence type="predicted"/>
<evidence type="ECO:0000313" key="3">
    <source>
        <dbReference type="Proteomes" id="UP000467522"/>
    </source>
</evidence>
<gene>
    <name evidence="2" type="ORF">GAK33_07896</name>
</gene>
<feature type="coiled-coil region" evidence="1">
    <location>
        <begin position="3"/>
        <end position="30"/>
    </location>
</feature>
<name>A0A833PIB8_BURL3</name>
<evidence type="ECO:0000313" key="2">
    <source>
        <dbReference type="EMBL" id="KAF1030625.1"/>
    </source>
</evidence>
<keyword evidence="1" id="KW-0175">Coiled coil</keyword>
<dbReference type="Proteomes" id="UP000467522">
    <property type="component" value="Unassembled WGS sequence"/>
</dbReference>
<accession>A0A833PIB8</accession>
<evidence type="ECO:0000256" key="1">
    <source>
        <dbReference type="SAM" id="Coils"/>
    </source>
</evidence>
<organism evidence="2 3">
    <name type="scientific">Burkholderia lata (strain ATCC 17760 / DSM 23089 / LMG 22485 / NCIMB 9086 / R18194 / 383)</name>
    <dbReference type="NCBI Taxonomy" id="482957"/>
    <lineage>
        <taxon>Bacteria</taxon>
        <taxon>Pseudomonadati</taxon>
        <taxon>Pseudomonadota</taxon>
        <taxon>Betaproteobacteria</taxon>
        <taxon>Burkholderiales</taxon>
        <taxon>Burkholderiaceae</taxon>
        <taxon>Burkholderia</taxon>
        <taxon>Burkholderia cepacia complex</taxon>
    </lineage>
</organism>
<reference evidence="3" key="1">
    <citation type="journal article" date="2020" name="MBio">
        <title>Horizontal gene transfer to a defensive symbiont with a reduced genome amongst a multipartite beetle microbiome.</title>
        <authorList>
            <person name="Waterworth S.C."/>
            <person name="Florez L.V."/>
            <person name="Rees E.R."/>
            <person name="Hertweck C."/>
            <person name="Kaltenpoth M."/>
            <person name="Kwan J.C."/>
        </authorList>
    </citation>
    <scope>NUCLEOTIDE SEQUENCE [LARGE SCALE GENOMIC DNA]</scope>
</reference>
<protein>
    <submittedName>
        <fullName evidence="2">Uncharacterized protein</fullName>
    </submittedName>
</protein>
<dbReference type="AlphaFoldDB" id="A0A833PIB8"/>
<sequence>MGLRIALNRIVELEAELDAISEIADAKQNDQVRDEQPPIDHPAKKHAMAILQKLEAGEAIVLGDLQSRLRAFVDAL</sequence>
<comment type="caution">
    <text evidence="2">The sequence shown here is derived from an EMBL/GenBank/DDBJ whole genome shotgun (WGS) entry which is preliminary data.</text>
</comment>
<dbReference type="EMBL" id="WNDV01000067">
    <property type="protein sequence ID" value="KAF1030625.1"/>
    <property type="molecule type" value="Genomic_DNA"/>
</dbReference>